<evidence type="ECO:0000313" key="13">
    <source>
        <dbReference type="EnsemblMetazoa" id="XP_022660055"/>
    </source>
</evidence>
<dbReference type="PROSITE" id="PS00973">
    <property type="entry name" value="USP_2"/>
    <property type="match status" value="1"/>
</dbReference>
<dbReference type="EnsemblMetazoa" id="XM_022804320">
    <property type="protein sequence ID" value="XP_022660055"/>
    <property type="gene ID" value="LOC111249876"/>
</dbReference>
<feature type="compositionally biased region" description="Acidic residues" evidence="11">
    <location>
        <begin position="1165"/>
        <end position="1174"/>
    </location>
</feature>
<dbReference type="GO" id="GO:0005634">
    <property type="term" value="C:nucleus"/>
    <property type="evidence" value="ECO:0007669"/>
    <property type="project" value="UniProtKB-SubCell"/>
</dbReference>
<dbReference type="PANTHER" id="PTHR24006">
    <property type="entry name" value="UBIQUITIN CARBOXYL-TERMINAL HYDROLASE"/>
    <property type="match status" value="1"/>
</dbReference>
<dbReference type="InterPro" id="IPR001394">
    <property type="entry name" value="Peptidase_C19_UCH"/>
</dbReference>
<feature type="compositionally biased region" description="Basic and acidic residues" evidence="11">
    <location>
        <begin position="379"/>
        <end position="390"/>
    </location>
</feature>
<comment type="catalytic activity">
    <reaction evidence="1">
        <text>Thiol-dependent hydrolysis of ester, thioester, amide, peptide and isopeptide bonds formed by the C-terminal Gly of ubiquitin (a 76-residue protein attached to proteins as an intracellular targeting signal).</text>
        <dbReference type="EC" id="3.4.19.12"/>
    </reaction>
</comment>
<dbReference type="OMA" id="KELKIQX"/>
<keyword evidence="6" id="KW-0833">Ubl conjugation pathway</keyword>
<dbReference type="GO" id="GO:0016579">
    <property type="term" value="P:protein deubiquitination"/>
    <property type="evidence" value="ECO:0007669"/>
    <property type="project" value="InterPro"/>
</dbReference>
<feature type="region of interest" description="Disordered" evidence="11">
    <location>
        <begin position="682"/>
        <end position="717"/>
    </location>
</feature>
<dbReference type="Proteomes" id="UP000594260">
    <property type="component" value="Unplaced"/>
</dbReference>
<feature type="region of interest" description="Disordered" evidence="11">
    <location>
        <begin position="1162"/>
        <end position="1195"/>
    </location>
</feature>
<keyword evidence="5" id="KW-0645">Protease</keyword>
<dbReference type="InParanoid" id="A0A7M7K109"/>
<protein>
    <recommendedName>
        <fullName evidence="4">ubiquitinyl hydrolase 1</fullName>
        <ecNumber evidence="4">3.4.19.12</ecNumber>
    </recommendedName>
</protein>
<evidence type="ECO:0000256" key="4">
    <source>
        <dbReference type="ARBA" id="ARBA00012759"/>
    </source>
</evidence>
<dbReference type="GO" id="GO:0005829">
    <property type="term" value="C:cytosol"/>
    <property type="evidence" value="ECO:0007669"/>
    <property type="project" value="TreeGrafter"/>
</dbReference>
<evidence type="ECO:0000259" key="12">
    <source>
        <dbReference type="PROSITE" id="PS50235"/>
    </source>
</evidence>
<keyword evidence="7" id="KW-0378">Hydrolase</keyword>
<evidence type="ECO:0000256" key="11">
    <source>
        <dbReference type="SAM" id="MobiDB-lite"/>
    </source>
</evidence>
<keyword evidence="14" id="KW-1185">Reference proteome</keyword>
<evidence type="ECO:0000313" key="14">
    <source>
        <dbReference type="Proteomes" id="UP000594260"/>
    </source>
</evidence>
<evidence type="ECO:0000256" key="7">
    <source>
        <dbReference type="ARBA" id="ARBA00022801"/>
    </source>
</evidence>
<accession>A0A7M7K109</accession>
<dbReference type="OrthoDB" id="289038at2759"/>
<dbReference type="GO" id="GO:0004843">
    <property type="term" value="F:cysteine-type deubiquitinase activity"/>
    <property type="evidence" value="ECO:0007669"/>
    <property type="project" value="UniProtKB-EC"/>
</dbReference>
<dbReference type="Pfam" id="PF00443">
    <property type="entry name" value="UCH"/>
    <property type="match status" value="1"/>
</dbReference>
<name>A0A7M7K109_VARDE</name>
<keyword evidence="9" id="KW-0539">Nucleus</keyword>
<comment type="subcellular location">
    <subcellularLocation>
        <location evidence="2">Nucleus</location>
    </subcellularLocation>
</comment>
<evidence type="ECO:0000256" key="3">
    <source>
        <dbReference type="ARBA" id="ARBA00009085"/>
    </source>
</evidence>
<dbReference type="AlphaFoldDB" id="A0A7M7K109"/>
<feature type="region of interest" description="Disordered" evidence="11">
    <location>
        <begin position="1064"/>
        <end position="1091"/>
    </location>
</feature>
<dbReference type="Gene3D" id="3.90.70.10">
    <property type="entry name" value="Cysteine proteinases"/>
    <property type="match status" value="1"/>
</dbReference>
<feature type="region of interest" description="Disordered" evidence="11">
    <location>
        <begin position="377"/>
        <end position="423"/>
    </location>
</feature>
<dbReference type="SUPFAM" id="SSF54236">
    <property type="entry name" value="Ubiquitin-like"/>
    <property type="match status" value="1"/>
</dbReference>
<dbReference type="InterPro" id="IPR029071">
    <property type="entry name" value="Ubiquitin-like_domsf"/>
</dbReference>
<dbReference type="PANTHER" id="PTHR24006:SF722">
    <property type="entry name" value="UBIQUITIN CARBOXYL-TERMINAL HYDROLASE 48"/>
    <property type="match status" value="1"/>
</dbReference>
<dbReference type="GO" id="GO:0006508">
    <property type="term" value="P:proteolysis"/>
    <property type="evidence" value="ECO:0007669"/>
    <property type="project" value="UniProtKB-KW"/>
</dbReference>
<dbReference type="InterPro" id="IPR050164">
    <property type="entry name" value="Peptidase_C19"/>
</dbReference>
<evidence type="ECO:0000256" key="10">
    <source>
        <dbReference type="SAM" id="Coils"/>
    </source>
</evidence>
<dbReference type="PROSITE" id="PS00972">
    <property type="entry name" value="USP_1"/>
    <property type="match status" value="1"/>
</dbReference>
<comment type="similarity">
    <text evidence="3">Belongs to the peptidase C19 family.</text>
</comment>
<evidence type="ECO:0000256" key="2">
    <source>
        <dbReference type="ARBA" id="ARBA00004123"/>
    </source>
</evidence>
<dbReference type="EC" id="3.4.19.12" evidence="4"/>
<keyword evidence="10" id="KW-0175">Coiled coil</keyword>
<dbReference type="InterPro" id="IPR038765">
    <property type="entry name" value="Papain-like_cys_pep_sf"/>
</dbReference>
<reference evidence="13" key="1">
    <citation type="submission" date="2021-01" db="UniProtKB">
        <authorList>
            <consortium name="EnsemblMetazoa"/>
        </authorList>
    </citation>
    <scope>IDENTIFICATION</scope>
</reference>
<keyword evidence="8" id="KW-0788">Thiol protease</keyword>
<organism evidence="13 14">
    <name type="scientific">Varroa destructor</name>
    <name type="common">Honeybee mite</name>
    <dbReference type="NCBI Taxonomy" id="109461"/>
    <lineage>
        <taxon>Eukaryota</taxon>
        <taxon>Metazoa</taxon>
        <taxon>Ecdysozoa</taxon>
        <taxon>Arthropoda</taxon>
        <taxon>Chelicerata</taxon>
        <taxon>Arachnida</taxon>
        <taxon>Acari</taxon>
        <taxon>Parasitiformes</taxon>
        <taxon>Mesostigmata</taxon>
        <taxon>Gamasina</taxon>
        <taxon>Dermanyssoidea</taxon>
        <taxon>Varroidae</taxon>
        <taxon>Varroa</taxon>
    </lineage>
</organism>
<dbReference type="InterPro" id="IPR018200">
    <property type="entry name" value="USP_CS"/>
</dbReference>
<dbReference type="RefSeq" id="XP_022660055.1">
    <property type="nucleotide sequence ID" value="XM_022804320.1"/>
</dbReference>
<feature type="coiled-coil region" evidence="10">
    <location>
        <begin position="582"/>
        <end position="620"/>
    </location>
</feature>
<feature type="region of interest" description="Disordered" evidence="11">
    <location>
        <begin position="501"/>
        <end position="528"/>
    </location>
</feature>
<feature type="region of interest" description="Disordered" evidence="11">
    <location>
        <begin position="446"/>
        <end position="478"/>
    </location>
</feature>
<dbReference type="SUPFAM" id="SSF54001">
    <property type="entry name" value="Cysteine proteinases"/>
    <property type="match status" value="1"/>
</dbReference>
<dbReference type="GeneID" id="111249876"/>
<proteinExistence type="inferred from homology"/>
<feature type="domain" description="USP" evidence="12">
    <location>
        <begin position="88"/>
        <end position="394"/>
    </location>
</feature>
<evidence type="ECO:0000256" key="5">
    <source>
        <dbReference type="ARBA" id="ARBA00022670"/>
    </source>
</evidence>
<dbReference type="PROSITE" id="PS50235">
    <property type="entry name" value="USP_3"/>
    <property type="match status" value="1"/>
</dbReference>
<feature type="compositionally biased region" description="Basic and acidic residues" evidence="11">
    <location>
        <begin position="509"/>
        <end position="528"/>
    </location>
</feature>
<evidence type="ECO:0000256" key="6">
    <source>
        <dbReference type="ARBA" id="ARBA00022786"/>
    </source>
</evidence>
<dbReference type="KEGG" id="vde:111249876"/>
<evidence type="ECO:0000256" key="1">
    <source>
        <dbReference type="ARBA" id="ARBA00000707"/>
    </source>
</evidence>
<evidence type="ECO:0000256" key="8">
    <source>
        <dbReference type="ARBA" id="ARBA00022807"/>
    </source>
</evidence>
<dbReference type="InterPro" id="IPR028889">
    <property type="entry name" value="USP"/>
</dbReference>
<evidence type="ECO:0000256" key="9">
    <source>
        <dbReference type="ARBA" id="ARBA00023242"/>
    </source>
</evidence>
<feature type="compositionally biased region" description="Polar residues" evidence="11">
    <location>
        <begin position="391"/>
        <end position="401"/>
    </location>
</feature>
<sequence>MPTKVQFDKLALDWIEGVSDISAAVTLNEVKQTYRLTFDHCVNGTCKRPCAANPRCLSGLNGAGLAATLDKTLSTEAPVKGARRDIPAGLRNLGATCYVNSLLQVWFHDQEFRRLILKWDRNIDPGESDSTPTVPQTIIGHLQLVFARLLKSPKDTVDPTAFVEFLGLDIDYQQDASELADLLFTRIVEQLRMYPDQSLASELEEVFRGELVNVVECQLCNGARRSRDVFFRLNLNIQGVRSIQQCLRALGQKKNMDCEFRCYTCSGTGGAASYEELVALPPVLNLQLQRYRFDIKTGTRKKIKATVRFPPRLDMATFVKGIPGPLIYDLKAVLVHLGQTATSGHYIANVKVTMPHSEDAALSTTSRWFRLNDGTVSESKGRAEFDKELSTDNNGDASGESNGHKGESTNGQNSDGSDGSGDDIQIFEKMNLTSTNNQARHTIAHNENTLNNAAVKPEPVDSDKTNRSAIFPSNKNDEAEKIEKGKGLVLAKLVTNKTPKKSFNFADKSGSEEKKLSAADEDEVKKSDNELSSTGAYLLVYEKRKTDNSLGQNTDGGGAAARARKPIVAQSPPLLNYLQNIIDMEAAEFASLEAEAAALRSKAALQAQELRAELVEVSKQLTFIPEDGKQPCFVETSFLVAWIRATRELIKKLNEEQVTVHSSSAEAKPIVEETTNLLEKRSKNRNRKSAVIGSEVQKDGAQEEDDEPDDLTRSIRCPHGRLAPDATGLKIISNDGAKLLKELCQKHQLVEADLLRQQDVPQELCRECVIGLARRTLLAGRLAVDKKNFGKLLRTKDQPMYWISNRALQSWDKMVERRLTRELGLRTDDANEDFNGELLCEHGSLGLKSRKQIPQDAWRLIRQYFPDCAEFPCDHPDCALCMEESEEAQAAQAERKDTAVGLRARLSGLMKARRSFETDKLKGHLLHAEQADILRKFLRYPRGPRPTGFRNKLLCPHGGTLIDQPVLVSGGLLPEEVIFLSDAEWNLLCEEFAVHGTVEVTRELAEPNETALLSYEPAVCEPCVADVRTKAKQAALSFQNEWVTVQLVPLDELLTNKILPTRSEQVQDQAETAEGLEQRSSDTVAQAKQPLLGRGKRVKGNRLVQISSDDKFVDLKVKLMTLFNISPLLQVIVLNGYMIEAEGDVLLKDIGLKPGSVIYIGERNEDADEPDDDQEPSKKRTKKVEHGFAGTKLMG</sequence>